<proteinExistence type="predicted"/>
<dbReference type="Pfam" id="PF00884">
    <property type="entry name" value="Sulfatase"/>
    <property type="match status" value="1"/>
</dbReference>
<dbReference type="AlphaFoldDB" id="A0A6I6K4F0"/>
<dbReference type="KEGG" id="mcos:GM418_28700"/>
<dbReference type="SUPFAM" id="SSF53649">
    <property type="entry name" value="Alkaline phosphatase-like"/>
    <property type="match status" value="1"/>
</dbReference>
<dbReference type="InterPro" id="IPR000917">
    <property type="entry name" value="Sulfatase_N"/>
</dbReference>
<organism evidence="2 3">
    <name type="scientific">Maribellus comscasis</name>
    <dbReference type="NCBI Taxonomy" id="2681766"/>
    <lineage>
        <taxon>Bacteria</taxon>
        <taxon>Pseudomonadati</taxon>
        <taxon>Bacteroidota</taxon>
        <taxon>Bacteroidia</taxon>
        <taxon>Marinilabiliales</taxon>
        <taxon>Prolixibacteraceae</taxon>
        <taxon>Maribellus</taxon>
    </lineage>
</organism>
<feature type="domain" description="Sulfatase N-terminal" evidence="1">
    <location>
        <begin position="24"/>
        <end position="382"/>
    </location>
</feature>
<keyword evidence="2" id="KW-0378">Hydrolase</keyword>
<evidence type="ECO:0000313" key="2">
    <source>
        <dbReference type="EMBL" id="QGY47507.1"/>
    </source>
</evidence>
<evidence type="ECO:0000259" key="1">
    <source>
        <dbReference type="Pfam" id="PF00884"/>
    </source>
</evidence>
<dbReference type="Gene3D" id="3.40.720.10">
    <property type="entry name" value="Alkaline Phosphatase, subunit A"/>
    <property type="match status" value="2"/>
</dbReference>
<name>A0A6I6K4F0_9BACT</name>
<keyword evidence="3" id="KW-1185">Reference proteome</keyword>
<keyword evidence="2" id="KW-0808">Transferase</keyword>
<dbReference type="PANTHER" id="PTHR43751">
    <property type="entry name" value="SULFATASE"/>
    <property type="match status" value="1"/>
</dbReference>
<dbReference type="EMBL" id="CP046401">
    <property type="protein sequence ID" value="QGY47507.1"/>
    <property type="molecule type" value="Genomic_DNA"/>
</dbReference>
<protein>
    <submittedName>
        <fullName evidence="2">Sulfatase-like hydrolase/transferase</fullName>
    </submittedName>
</protein>
<reference evidence="2 3" key="1">
    <citation type="submission" date="2019-11" db="EMBL/GenBank/DDBJ databases">
        <authorList>
            <person name="Zheng R.K."/>
            <person name="Sun C.M."/>
        </authorList>
    </citation>
    <scope>NUCLEOTIDE SEQUENCE [LARGE SCALE GENOMIC DNA]</scope>
    <source>
        <strain evidence="2 3">WC007</strain>
    </source>
</reference>
<dbReference type="InterPro" id="IPR017850">
    <property type="entry name" value="Alkaline_phosphatase_core_sf"/>
</dbReference>
<dbReference type="GO" id="GO:0016740">
    <property type="term" value="F:transferase activity"/>
    <property type="evidence" value="ECO:0007669"/>
    <property type="project" value="UniProtKB-KW"/>
</dbReference>
<dbReference type="PANTHER" id="PTHR43751:SF1">
    <property type="entry name" value="SULFATASE ATSG-RELATED"/>
    <property type="match status" value="1"/>
</dbReference>
<gene>
    <name evidence="2" type="ORF">GM418_28700</name>
</gene>
<dbReference type="InterPro" id="IPR052701">
    <property type="entry name" value="GAG_Ulvan_Degrading_Sulfatases"/>
</dbReference>
<evidence type="ECO:0000313" key="3">
    <source>
        <dbReference type="Proteomes" id="UP000428260"/>
    </source>
</evidence>
<sequence length="551" mass="62978">MREIFIVLCFFLFFSESLVAEDKPNIIFILTDDQRYDMLGCTGNKLIQTPNIDKLAKEGTLFSNAHVTSAICTPSRTSILLSQFERKHGVNFNSGTSVAPEAWEKSYPVILRQNGYYTGYIGKNHTPVGNEGYESGLMEKSFDYWYAGHKHLTFYPKTRHEIFKGAKSDTQVEIIGEGIQDFLGNEHQIKEARYFLENRPNNKPFFLNICFNLPHGAGTGSMKLLESDPEIYRTLYRDLNIPLPENYIAKSDIKTHKLPESVHHFKDRQTGYNWVDAPNTVRERVIRQMQTVTGIDRLIGELRETLKANGLEKNTVIIFTSDHGLFSGEFGLGGKALCYEICTHVPFIIYNPLVKESAGGQIVDELIQTIDIAPTLLAYAGIEIPDSYQGKTLNHIIEGEITPVREYLFTENLWSTPFGNPRCDAVQNKEWKYIRYNANNNISAIEIIKMAKDMGMRSDDLLYGVHDTEIAIYRNYVEAPFHGEEPIYEELFNLKNDPNETTNIAAEANYSQILKEMRRIWKLKIAFARGKDKPQVVRYTKDSQSQLVKAE</sequence>
<accession>A0A6I6K4F0</accession>
<dbReference type="Proteomes" id="UP000428260">
    <property type="component" value="Chromosome"/>
</dbReference>
<dbReference type="GO" id="GO:0016787">
    <property type="term" value="F:hydrolase activity"/>
    <property type="evidence" value="ECO:0007669"/>
    <property type="project" value="UniProtKB-KW"/>
</dbReference>
<dbReference type="RefSeq" id="WP_158871458.1">
    <property type="nucleotide sequence ID" value="NZ_CP046401.1"/>
</dbReference>